<dbReference type="Pfam" id="PF13879">
    <property type="entry name" value="Hmw_CFAP97"/>
    <property type="match status" value="1"/>
</dbReference>
<keyword evidence="11" id="KW-1185">Reference proteome</keyword>
<evidence type="ECO:0000256" key="5">
    <source>
        <dbReference type="ARBA" id="ARBA00022692"/>
    </source>
</evidence>
<evidence type="ECO:0000256" key="9">
    <source>
        <dbReference type="SAM" id="Phobius"/>
    </source>
</evidence>
<keyword evidence="4" id="KW-0813">Transport</keyword>
<dbReference type="EMBL" id="JALJOU010000002">
    <property type="protein sequence ID" value="KAK9845983.1"/>
    <property type="molecule type" value="Genomic_DNA"/>
</dbReference>
<name>A0AAW1SI83_9CHLO</name>
<dbReference type="GO" id="GO:0005886">
    <property type="term" value="C:plasma membrane"/>
    <property type="evidence" value="ECO:0007669"/>
    <property type="project" value="TreeGrafter"/>
</dbReference>
<feature type="region of interest" description="Disordered" evidence="8">
    <location>
        <begin position="854"/>
        <end position="882"/>
    </location>
</feature>
<dbReference type="CDD" id="cd11476">
    <property type="entry name" value="SLC5sbd_DUR3"/>
    <property type="match status" value="1"/>
</dbReference>
<dbReference type="InterPro" id="IPR029488">
    <property type="entry name" value="Hmw/CFAP97"/>
</dbReference>
<feature type="transmembrane region" description="Helical" evidence="9">
    <location>
        <begin position="352"/>
        <end position="369"/>
    </location>
</feature>
<accession>A0AAW1SI83</accession>
<dbReference type="InterPro" id="IPR001734">
    <property type="entry name" value="Na/solute_symporter"/>
</dbReference>
<organism evidence="10 11">
    <name type="scientific">Elliptochloris bilobata</name>
    <dbReference type="NCBI Taxonomy" id="381761"/>
    <lineage>
        <taxon>Eukaryota</taxon>
        <taxon>Viridiplantae</taxon>
        <taxon>Chlorophyta</taxon>
        <taxon>core chlorophytes</taxon>
        <taxon>Trebouxiophyceae</taxon>
        <taxon>Trebouxiophyceae incertae sedis</taxon>
        <taxon>Elliptochloris clade</taxon>
        <taxon>Elliptochloris</taxon>
    </lineage>
</organism>
<keyword evidence="5 9" id="KW-0812">Transmembrane</keyword>
<dbReference type="GO" id="GO:0015204">
    <property type="term" value="F:urea transmembrane transporter activity"/>
    <property type="evidence" value="ECO:0007669"/>
    <property type="project" value="InterPro"/>
</dbReference>
<evidence type="ECO:0000256" key="1">
    <source>
        <dbReference type="ARBA" id="ARBA00004141"/>
    </source>
</evidence>
<evidence type="ECO:0000256" key="8">
    <source>
        <dbReference type="SAM" id="MobiDB-lite"/>
    </source>
</evidence>
<dbReference type="Gene3D" id="1.20.1730.10">
    <property type="entry name" value="Sodium/glucose cotransporter"/>
    <property type="match status" value="1"/>
</dbReference>
<gene>
    <name evidence="10" type="ORF">WJX81_007616</name>
</gene>
<keyword evidence="6 9" id="KW-1133">Transmembrane helix</keyword>
<comment type="similarity">
    <text evidence="3">Belongs to the CFAP97 family.</text>
</comment>
<feature type="transmembrane region" description="Helical" evidence="9">
    <location>
        <begin position="431"/>
        <end position="449"/>
    </location>
</feature>
<reference evidence="10 11" key="1">
    <citation type="journal article" date="2024" name="Nat. Commun.">
        <title>Phylogenomics reveals the evolutionary origins of lichenization in chlorophyte algae.</title>
        <authorList>
            <person name="Puginier C."/>
            <person name="Libourel C."/>
            <person name="Otte J."/>
            <person name="Skaloud P."/>
            <person name="Haon M."/>
            <person name="Grisel S."/>
            <person name="Petersen M."/>
            <person name="Berrin J.G."/>
            <person name="Delaux P.M."/>
            <person name="Dal Grande F."/>
            <person name="Keller J."/>
        </authorList>
    </citation>
    <scope>NUCLEOTIDE SEQUENCE [LARGE SCALE GENOMIC DNA]</scope>
    <source>
        <strain evidence="10 11">SAG 245.80</strain>
    </source>
</reference>
<evidence type="ECO:0000256" key="7">
    <source>
        <dbReference type="ARBA" id="ARBA00023136"/>
    </source>
</evidence>
<evidence type="ECO:0000313" key="11">
    <source>
        <dbReference type="Proteomes" id="UP001445335"/>
    </source>
</evidence>
<feature type="transmembrane region" description="Helical" evidence="9">
    <location>
        <begin position="627"/>
        <end position="647"/>
    </location>
</feature>
<evidence type="ECO:0000256" key="3">
    <source>
        <dbReference type="ARBA" id="ARBA00008315"/>
    </source>
</evidence>
<dbReference type="Proteomes" id="UP001445335">
    <property type="component" value="Unassembled WGS sequence"/>
</dbReference>
<evidence type="ECO:0000313" key="10">
    <source>
        <dbReference type="EMBL" id="KAK9845983.1"/>
    </source>
</evidence>
<feature type="transmembrane region" description="Helical" evidence="9">
    <location>
        <begin position="275"/>
        <end position="295"/>
    </location>
</feature>
<dbReference type="Pfam" id="PF00474">
    <property type="entry name" value="SSF"/>
    <property type="match status" value="1"/>
</dbReference>
<feature type="transmembrane region" description="Helical" evidence="9">
    <location>
        <begin position="727"/>
        <end position="746"/>
    </location>
</feature>
<comment type="caution">
    <text evidence="10">The sequence shown here is derived from an EMBL/GenBank/DDBJ whole genome shotgun (WGS) entry which is preliminary data.</text>
</comment>
<feature type="transmembrane region" description="Helical" evidence="9">
    <location>
        <begin position="758"/>
        <end position="782"/>
    </location>
</feature>
<feature type="transmembrane region" description="Helical" evidence="9">
    <location>
        <begin position="316"/>
        <end position="340"/>
    </location>
</feature>
<feature type="transmembrane region" description="Helical" evidence="9">
    <location>
        <begin position="574"/>
        <end position="593"/>
    </location>
</feature>
<dbReference type="InterPro" id="IPR031155">
    <property type="entry name" value="DUR"/>
</dbReference>
<dbReference type="PANTHER" id="PTHR46154:SF4">
    <property type="entry name" value="UREA ACTIVE TRANSPORTER"/>
    <property type="match status" value="1"/>
</dbReference>
<proteinExistence type="inferred from homology"/>
<feature type="transmembrane region" description="Helical" evidence="9">
    <location>
        <begin position="514"/>
        <end position="535"/>
    </location>
</feature>
<feature type="transmembrane region" description="Helical" evidence="9">
    <location>
        <begin position="376"/>
        <end position="398"/>
    </location>
</feature>
<comment type="subcellular location">
    <subcellularLocation>
        <location evidence="1">Membrane</location>
        <topology evidence="1">Multi-pass membrane protein</topology>
    </subcellularLocation>
</comment>
<dbReference type="InterPro" id="IPR038377">
    <property type="entry name" value="Na/Glc_symporter_sf"/>
</dbReference>
<feature type="transmembrane region" description="Helical" evidence="9">
    <location>
        <begin position="667"/>
        <end position="687"/>
    </location>
</feature>
<evidence type="ECO:0000256" key="2">
    <source>
        <dbReference type="ARBA" id="ARBA00006434"/>
    </source>
</evidence>
<dbReference type="AlphaFoldDB" id="A0AAW1SI83"/>
<protein>
    <submittedName>
        <fullName evidence="10">Uncharacterized protein</fullName>
    </submittedName>
</protein>
<dbReference type="PROSITE" id="PS50283">
    <property type="entry name" value="NA_SOLUT_SYMP_3"/>
    <property type="match status" value="1"/>
</dbReference>
<feature type="transmembrane region" description="Helical" evidence="9">
    <location>
        <begin position="470"/>
        <end position="494"/>
    </location>
</feature>
<evidence type="ECO:0000256" key="6">
    <source>
        <dbReference type="ARBA" id="ARBA00022989"/>
    </source>
</evidence>
<comment type="similarity">
    <text evidence="2">Belongs to the sodium:solute symporter (SSF) (TC 2.A.21) family.</text>
</comment>
<sequence>MVHGNSAIPYYKPFAERLGIEAANRRLVQAVGAMRPRINNAAPARYSHLADNRKRRSMAEESQRRVEGENLRLLERITALNERRRINPLQRNIAPGVVLDRRLRPVIDTREPAPARSLNARMRRCEAARVAADNGALLDRLVACRGAYSAAAWRAAAREQVRLTAMRSRSHAARQRSSSAPAAVGTALMRTYGIAAPPLPRSATGAGGAAWRIAARHGAKAVQPAPVQQLPQAAATPAGTSAAREHGEARGAGTWAATLLQSSNVTYKYGVSGPFWYASGATIQIILFGILAIEIKRKAPTAHTVLEIINARWGKAAHITFFFFCFATNIIVTAMLILGGASVMNALTGMDIYAAAFLIPAGIILYTVAGGLKATFIASYVHTVIIYFALCIFSLTVYTSSPQLGSPSIVWDHLHLLSSKYPVEGNRDGTYLTFFSIGGFIFGIINIIGNFGTAYWQSAIAAKPSAAHHGYLLGGLMWFCIPFTLATTLGLSALALDLPISIAESNSGLVPPAAALFLLGRGGAILMVIMLFMAVTSSGSAELVAVSSLFTYDVYRTYINPNATGKQIMRISQYIIVISGFFMGVLAIILLKIGLSLGYIYLMMGVLIGSAVVPIAYCMVWSKCTAVGAISGATTGLVAAVCAWLGYTKANYGVVNVTTTGEDMPMLVGNLVAILASALVCTVVSLLKPDNYDWKTTREITMVDDAETGFEAEGPDSVEAMEHAYKFVLRYGSILAVVLIIIWPLLALAAGTFTKPYFYFWVIVSIVWGLIATAICTILPIWESRGGLWTVTKNMVMCRPAVDEKAVAELKADLEKPHMARVPGGNPYATPETSHHGNQELAYNPKLAPKVANGNGKLANGAANGHANSHANSHANGKPAVP</sequence>
<dbReference type="PANTHER" id="PTHR46154">
    <property type="match status" value="1"/>
</dbReference>
<evidence type="ECO:0000256" key="4">
    <source>
        <dbReference type="ARBA" id="ARBA00022448"/>
    </source>
</evidence>
<feature type="transmembrane region" description="Helical" evidence="9">
    <location>
        <begin position="599"/>
        <end position="620"/>
    </location>
</feature>
<keyword evidence="7 9" id="KW-0472">Membrane</keyword>